<dbReference type="PANTHER" id="PTHR48267">
    <property type="entry name" value="CUPREDOXIN SUPERFAMILY PROTEIN"/>
    <property type="match status" value="1"/>
</dbReference>
<comment type="similarity">
    <text evidence="1">Belongs to the multicopper oxidase family.</text>
</comment>
<keyword evidence="8" id="KW-1185">Reference proteome</keyword>
<dbReference type="InterPro" id="IPR011706">
    <property type="entry name" value="Cu-oxidase_C"/>
</dbReference>
<protein>
    <submittedName>
        <fullName evidence="7">Multicopper oxidase with three cupredoxin domains (Includes cell division protein FtsP and spore coat protein CotA)</fullName>
    </submittedName>
</protein>
<dbReference type="GO" id="GO:0016491">
    <property type="term" value="F:oxidoreductase activity"/>
    <property type="evidence" value="ECO:0007669"/>
    <property type="project" value="UniProtKB-KW"/>
</dbReference>
<evidence type="ECO:0000256" key="2">
    <source>
        <dbReference type="ARBA" id="ARBA00022723"/>
    </source>
</evidence>
<accession>A0A1H6UYA7</accession>
<keyword evidence="7" id="KW-0167">Capsid protein</keyword>
<dbReference type="InterPro" id="IPR002355">
    <property type="entry name" value="Cu_oxidase_Cu_BS"/>
</dbReference>
<evidence type="ECO:0000259" key="6">
    <source>
        <dbReference type="Pfam" id="PF07732"/>
    </source>
</evidence>
<dbReference type="SUPFAM" id="SSF49503">
    <property type="entry name" value="Cupredoxins"/>
    <property type="match status" value="3"/>
</dbReference>
<organism evidence="7 8">
    <name type="scientific">Micromonospora phaseoli</name>
    <dbReference type="NCBI Taxonomy" id="1144548"/>
    <lineage>
        <taxon>Bacteria</taxon>
        <taxon>Bacillati</taxon>
        <taxon>Actinomycetota</taxon>
        <taxon>Actinomycetes</taxon>
        <taxon>Micromonosporales</taxon>
        <taxon>Micromonosporaceae</taxon>
        <taxon>Micromonospora</taxon>
    </lineage>
</organism>
<keyword evidence="4" id="KW-0812">Transmembrane</keyword>
<feature type="domain" description="Plastocyanin-like" evidence="5">
    <location>
        <begin position="382"/>
        <end position="491"/>
    </location>
</feature>
<dbReference type="CDD" id="cd04232">
    <property type="entry name" value="CuRO_1_CueO_FtsP"/>
    <property type="match status" value="1"/>
</dbReference>
<keyword evidence="7" id="KW-0132">Cell division</keyword>
<feature type="transmembrane region" description="Helical" evidence="4">
    <location>
        <begin position="12"/>
        <end position="33"/>
    </location>
</feature>
<evidence type="ECO:0000256" key="4">
    <source>
        <dbReference type="SAM" id="Phobius"/>
    </source>
</evidence>
<dbReference type="OrthoDB" id="345021at2"/>
<evidence type="ECO:0000259" key="5">
    <source>
        <dbReference type="Pfam" id="PF07731"/>
    </source>
</evidence>
<evidence type="ECO:0000313" key="7">
    <source>
        <dbReference type="EMBL" id="SEI95654.1"/>
    </source>
</evidence>
<keyword evidence="7" id="KW-0131">Cell cycle</keyword>
<keyword evidence="3" id="KW-0560">Oxidoreductase</keyword>
<gene>
    <name evidence="7" type="ORF">SAMN05443287_102388</name>
</gene>
<dbReference type="AlphaFoldDB" id="A0A1H6UYA7"/>
<evidence type="ECO:0000313" key="8">
    <source>
        <dbReference type="Proteomes" id="UP000198707"/>
    </source>
</evidence>
<keyword evidence="4" id="KW-0472">Membrane</keyword>
<feature type="domain" description="Plastocyanin-like" evidence="6">
    <location>
        <begin position="75"/>
        <end position="185"/>
    </location>
</feature>
<dbReference type="Gene3D" id="2.60.40.420">
    <property type="entry name" value="Cupredoxins - blue copper proteins"/>
    <property type="match status" value="3"/>
</dbReference>
<dbReference type="EMBL" id="FNYV01000002">
    <property type="protein sequence ID" value="SEI95654.1"/>
    <property type="molecule type" value="Genomic_DNA"/>
</dbReference>
<name>A0A1H6UYA7_9ACTN</name>
<dbReference type="RefSeq" id="WP_092376573.1">
    <property type="nucleotide sequence ID" value="NZ_BOPI01000017.1"/>
</dbReference>
<reference evidence="8" key="1">
    <citation type="submission" date="2016-10" db="EMBL/GenBank/DDBJ databases">
        <authorList>
            <person name="Varghese N."/>
            <person name="Submissions S."/>
        </authorList>
    </citation>
    <scope>NUCLEOTIDE SEQUENCE [LARGE SCALE GENOMIC DNA]</scope>
    <source>
        <strain evidence="8">CGMCC 4.7038</strain>
    </source>
</reference>
<keyword evidence="4" id="KW-1133">Transmembrane helix</keyword>
<keyword evidence="2" id="KW-0479">Metal-binding</keyword>
<dbReference type="Pfam" id="PF07731">
    <property type="entry name" value="Cu-oxidase_2"/>
    <property type="match status" value="1"/>
</dbReference>
<dbReference type="CDD" id="cd13867">
    <property type="entry name" value="CuRO_2_CueO_FtsP"/>
    <property type="match status" value="1"/>
</dbReference>
<dbReference type="Proteomes" id="UP000198707">
    <property type="component" value="Unassembled WGS sequence"/>
</dbReference>
<dbReference type="Pfam" id="PF07732">
    <property type="entry name" value="Cu-oxidase_3"/>
    <property type="match status" value="1"/>
</dbReference>
<evidence type="ECO:0000256" key="3">
    <source>
        <dbReference type="ARBA" id="ARBA00023002"/>
    </source>
</evidence>
<dbReference type="InterPro" id="IPR045087">
    <property type="entry name" value="Cu-oxidase_fam"/>
</dbReference>
<dbReference type="STRING" id="1144548.SAMN05443287_102388"/>
<sequence>MRAPRRRTVIKSLAAAGIVLVTPAAGFVGWLWVDSDRGNAGNLSFRNALKIPPLLDPTVDSDGRKRFRLELGEAYTEFLPGTRTATWGANGPYLGPTLRARRGQRVAVDVRNRLPEQTTVHWHGMHLPAEMDGGPHNPIGVGATWQPYWTINQPAATLWYHPHLHEVTAQHVYRGVAGLFIVDDPDADALPLPKRYGVDDVPLIVQDKKIKDDGTLDTSRMNFGGLAITGLLGDKIVVNGTYDPHFRVTTELVRLRLLNAANARIFHFGFADDREFTLIASDSGLSQVPQPMERIMLSPGERAEIVVRFRPGDDVILKSFPAPLGANFAYARLAGGGDEHDVIRFLAADALRPSAALPAALGAPPAAPRPSGEPFRLEMGDFTFNGQTMDMQRLDRVVASESVERWEIINNQAIPHNFHVHGASFHVLDIDGEPPPGHLRGVKDTVYVAPNSTMNLAVSFLPHSDPEFPYMFHCHLLAHEDAGMMGQFVTVSEADRALVRQAVTTHQHGG</sequence>
<dbReference type="GO" id="GO:0005507">
    <property type="term" value="F:copper ion binding"/>
    <property type="evidence" value="ECO:0007669"/>
    <property type="project" value="InterPro"/>
</dbReference>
<evidence type="ECO:0000256" key="1">
    <source>
        <dbReference type="ARBA" id="ARBA00010609"/>
    </source>
</evidence>
<keyword evidence="7" id="KW-0946">Virion</keyword>
<dbReference type="CDD" id="cd13890">
    <property type="entry name" value="CuRO_3_CueO_FtsP"/>
    <property type="match status" value="1"/>
</dbReference>
<dbReference type="PANTHER" id="PTHR48267:SF1">
    <property type="entry name" value="BILIRUBIN OXIDASE"/>
    <property type="match status" value="1"/>
</dbReference>
<dbReference type="InterPro" id="IPR011707">
    <property type="entry name" value="Cu-oxidase-like_N"/>
</dbReference>
<dbReference type="GO" id="GO:0051301">
    <property type="term" value="P:cell division"/>
    <property type="evidence" value="ECO:0007669"/>
    <property type="project" value="UniProtKB-KW"/>
</dbReference>
<dbReference type="PROSITE" id="PS00080">
    <property type="entry name" value="MULTICOPPER_OXIDASE2"/>
    <property type="match status" value="1"/>
</dbReference>
<proteinExistence type="inferred from homology"/>
<dbReference type="InterPro" id="IPR008972">
    <property type="entry name" value="Cupredoxin"/>
</dbReference>